<gene>
    <name evidence="1" type="ORF">ACE5LO_11490</name>
</gene>
<accession>A0ABV5C0G8</accession>
<proteinExistence type="predicted"/>
<dbReference type="EMBL" id="JBHIRY010000009">
    <property type="protein sequence ID" value="MFB5761014.1"/>
    <property type="molecule type" value="Genomic_DNA"/>
</dbReference>
<reference evidence="1 2" key="1">
    <citation type="submission" date="2024-09" db="EMBL/GenBank/DDBJ databases">
        <title>Paenibacillus zeirhizospherea sp. nov., isolated from surface of the maize (Zea mays) roots in a horticulture field, Hungary.</title>
        <authorList>
            <person name="Marton D."/>
            <person name="Farkas M."/>
            <person name="Bedics A."/>
            <person name="Toth E."/>
            <person name="Tancsics A."/>
            <person name="Boka K."/>
            <person name="Marati G."/>
            <person name="Kriszt B."/>
            <person name="Cserhati M."/>
        </authorList>
    </citation>
    <scope>NUCLEOTIDE SEQUENCE [LARGE SCALE GENOMIC DNA]</scope>
    <source>
        <strain evidence="1 2">JCM 18446</strain>
    </source>
</reference>
<dbReference type="Proteomes" id="UP001580430">
    <property type="component" value="Unassembled WGS sequence"/>
</dbReference>
<protein>
    <submittedName>
        <fullName evidence="1">Uncharacterized protein</fullName>
    </submittedName>
</protein>
<name>A0ABV5C0G8_9BACL</name>
<keyword evidence="2" id="KW-1185">Reference proteome</keyword>
<dbReference type="RefSeq" id="WP_375520164.1">
    <property type="nucleotide sequence ID" value="NZ_JBHIRY010000009.1"/>
</dbReference>
<evidence type="ECO:0000313" key="1">
    <source>
        <dbReference type="EMBL" id="MFB5761014.1"/>
    </source>
</evidence>
<organism evidence="1 2">
    <name type="scientific">Paenibacillus medicaginis</name>
    <dbReference type="NCBI Taxonomy" id="1470560"/>
    <lineage>
        <taxon>Bacteria</taxon>
        <taxon>Bacillati</taxon>
        <taxon>Bacillota</taxon>
        <taxon>Bacilli</taxon>
        <taxon>Bacillales</taxon>
        <taxon>Paenibacillaceae</taxon>
        <taxon>Paenibacillus</taxon>
    </lineage>
</organism>
<sequence>MYRARNRPDLHTSTEEEHKRYYIGRTSEYLAKNGADSLEEFLDYLYDQAYLKGQVDERMNRERIWESLHGLSSAKEESNINE</sequence>
<comment type="caution">
    <text evidence="1">The sequence shown here is derived from an EMBL/GenBank/DDBJ whole genome shotgun (WGS) entry which is preliminary data.</text>
</comment>
<evidence type="ECO:0000313" key="2">
    <source>
        <dbReference type="Proteomes" id="UP001580430"/>
    </source>
</evidence>